<sequence length="599" mass="68518">MYKRLTAQIWGVTAFFAVALFAQESSGVAPKKDSVATVQDSVAVADSAATDSVTTDPLASPEMMAMSEIPADSIVYAAVDSLALMESQISQSCSGVTDENLCVEWMKTQSFATLQRLDSLFCQNQESIHACKIYLDSVPREKLGPYLRSLDKKFLLEFYQVTTVDSVYDKEMTKGECYRDLNEIVKTSKRRIADAEEGDSLQFEFGACAFDDSKQSKLACTKMLNAFVQARKKQCATEVVLKETREKFEHREKVKLFDRNMDALWAGLWNLDWFDRDSNWVEDMKFLQSKGYGYSEENLVEQIRTGFQKTDDVWNFLLLNACSVYPTIDDAYEKRVSFRLFDCDKIFEMHKTSCDGSVKKKSVPRTMNGLQASEFVCDAELHRWRLESDNEKMFGLCTEKNMGTEKKTSHGIVICDKNWKMLSKADTWDSDFSGKKFVKGKFRPKRTYFKDSRDGKIYRVVQAGDQVWMATHLNYSTLWGSKCAEGSKEQSCTTLGRLYNWETAKHVCPEGWHLPDSTEWTKLYTYLRGRAHANLANKLLTSGTFVWQASKGETSVYYWLPNQDDNEKFTAAESMQAGVEFGARSNKHEYYPVRCVQDY</sequence>
<dbReference type="InterPro" id="IPR011871">
    <property type="entry name" value="Fib_succ_major"/>
</dbReference>
<protein>
    <submittedName>
        <fullName evidence="3">Uncharacterized protein (TIGR02145 family)</fullName>
    </submittedName>
</protein>
<dbReference type="Proteomes" id="UP000231134">
    <property type="component" value="Unassembled WGS sequence"/>
</dbReference>
<proteinExistence type="predicted"/>
<evidence type="ECO:0000313" key="3">
    <source>
        <dbReference type="EMBL" id="PJJ40772.1"/>
    </source>
</evidence>
<organism evidence="3 4">
    <name type="scientific">Hallerella succinigenes</name>
    <dbReference type="NCBI Taxonomy" id="1896222"/>
    <lineage>
        <taxon>Bacteria</taxon>
        <taxon>Pseudomonadati</taxon>
        <taxon>Fibrobacterota</taxon>
        <taxon>Fibrobacteria</taxon>
        <taxon>Fibrobacterales</taxon>
        <taxon>Fibrobacteraceae</taxon>
        <taxon>Hallerella</taxon>
    </lineage>
</organism>
<evidence type="ECO:0000256" key="1">
    <source>
        <dbReference type="SAM" id="SignalP"/>
    </source>
</evidence>
<dbReference type="AlphaFoldDB" id="A0A2M9A4X1"/>
<dbReference type="NCBIfam" id="TIGR02145">
    <property type="entry name" value="Fib_succ_major"/>
    <property type="match status" value="1"/>
</dbReference>
<dbReference type="RefSeq" id="WP_100424824.1">
    <property type="nucleotide sequence ID" value="NZ_PGEX01000001.1"/>
</dbReference>
<comment type="caution">
    <text evidence="3">The sequence shown here is derived from an EMBL/GenBank/DDBJ whole genome shotgun (WGS) entry which is preliminary data.</text>
</comment>
<evidence type="ECO:0000313" key="4">
    <source>
        <dbReference type="Proteomes" id="UP000231134"/>
    </source>
</evidence>
<name>A0A2M9A4X1_9BACT</name>
<dbReference type="Pfam" id="PF09603">
    <property type="entry name" value="Fib_succ_major"/>
    <property type="match status" value="1"/>
</dbReference>
<feature type="chain" id="PRO_5014974130" evidence="1">
    <location>
        <begin position="23"/>
        <end position="599"/>
    </location>
</feature>
<feature type="domain" description="Fibrobacter succinogenes major paralogous" evidence="2">
    <location>
        <begin position="461"/>
        <end position="533"/>
    </location>
</feature>
<feature type="signal peptide" evidence="1">
    <location>
        <begin position="1"/>
        <end position="22"/>
    </location>
</feature>
<dbReference type="OrthoDB" id="9805760at2"/>
<gene>
    <name evidence="3" type="ORF">BGX16_0714</name>
</gene>
<dbReference type="EMBL" id="PGEX01000001">
    <property type="protein sequence ID" value="PJJ40772.1"/>
    <property type="molecule type" value="Genomic_DNA"/>
</dbReference>
<keyword evidence="4" id="KW-1185">Reference proteome</keyword>
<keyword evidence="1" id="KW-0732">Signal</keyword>
<reference evidence="3 4" key="1">
    <citation type="submission" date="2017-11" db="EMBL/GenBank/DDBJ databases">
        <title>Animal gut microbial communities from fecal samples from Wisconsin, USA.</title>
        <authorList>
            <person name="Neumann A."/>
        </authorList>
    </citation>
    <scope>NUCLEOTIDE SEQUENCE [LARGE SCALE GENOMIC DNA]</scope>
    <source>
        <strain evidence="3 4">UWS3</strain>
    </source>
</reference>
<evidence type="ECO:0000259" key="2">
    <source>
        <dbReference type="Pfam" id="PF09603"/>
    </source>
</evidence>
<accession>A0A2M9A4X1</accession>